<keyword evidence="2" id="KW-1133">Transmembrane helix</keyword>
<evidence type="ECO:0000313" key="3">
    <source>
        <dbReference type="EMBL" id="GGF22291.1"/>
    </source>
</evidence>
<protein>
    <recommendedName>
        <fullName evidence="5">YtxH domain-containing protein</fullName>
    </recommendedName>
</protein>
<keyword evidence="2" id="KW-0472">Membrane</keyword>
<keyword evidence="1" id="KW-0175">Coiled coil</keyword>
<feature type="coiled-coil region" evidence="1">
    <location>
        <begin position="54"/>
        <end position="88"/>
    </location>
</feature>
<accession>A0ABQ1UM05</accession>
<dbReference type="RefSeq" id="WP_188815577.1">
    <property type="nucleotide sequence ID" value="NZ_BMHT01000007.1"/>
</dbReference>
<proteinExistence type="predicted"/>
<comment type="caution">
    <text evidence="3">The sequence shown here is derived from an EMBL/GenBank/DDBJ whole genome shotgun (WGS) entry which is preliminary data.</text>
</comment>
<feature type="transmembrane region" description="Helical" evidence="2">
    <location>
        <begin position="13"/>
        <end position="32"/>
    </location>
</feature>
<dbReference type="EMBL" id="BMHT01000007">
    <property type="protein sequence ID" value="GGF22291.1"/>
    <property type="molecule type" value="Genomic_DNA"/>
</dbReference>
<organism evidence="3 4">
    <name type="scientific">Hymenobacter cavernae</name>
    <dbReference type="NCBI Taxonomy" id="2044852"/>
    <lineage>
        <taxon>Bacteria</taxon>
        <taxon>Pseudomonadati</taxon>
        <taxon>Bacteroidota</taxon>
        <taxon>Cytophagia</taxon>
        <taxon>Cytophagales</taxon>
        <taxon>Hymenobacteraceae</taxon>
        <taxon>Hymenobacter</taxon>
    </lineage>
</organism>
<sequence length="104" mass="11304">MSTQSQTSEWVKWGIGIAILLGGGALGSAIRYENRITTIENSQATLRSDLDKHIADAKEVKAEMNRRLTSAEDGNKQVLDKLSDLKEDVGAIRGALSIPKASHR</sequence>
<evidence type="ECO:0000313" key="4">
    <source>
        <dbReference type="Proteomes" id="UP000632273"/>
    </source>
</evidence>
<evidence type="ECO:0008006" key="5">
    <source>
        <dbReference type="Google" id="ProtNLM"/>
    </source>
</evidence>
<reference evidence="4" key="1">
    <citation type="journal article" date="2019" name="Int. J. Syst. Evol. Microbiol.">
        <title>The Global Catalogue of Microorganisms (GCM) 10K type strain sequencing project: providing services to taxonomists for standard genome sequencing and annotation.</title>
        <authorList>
            <consortium name="The Broad Institute Genomics Platform"/>
            <consortium name="The Broad Institute Genome Sequencing Center for Infectious Disease"/>
            <person name="Wu L."/>
            <person name="Ma J."/>
        </authorList>
    </citation>
    <scope>NUCLEOTIDE SEQUENCE [LARGE SCALE GENOMIC DNA]</scope>
    <source>
        <strain evidence="4">CGMCC 1.15197</strain>
    </source>
</reference>
<gene>
    <name evidence="3" type="ORF">GCM10011383_37410</name>
</gene>
<keyword evidence="2" id="KW-0812">Transmembrane</keyword>
<dbReference type="Proteomes" id="UP000632273">
    <property type="component" value="Unassembled WGS sequence"/>
</dbReference>
<keyword evidence="4" id="KW-1185">Reference proteome</keyword>
<evidence type="ECO:0000256" key="2">
    <source>
        <dbReference type="SAM" id="Phobius"/>
    </source>
</evidence>
<evidence type="ECO:0000256" key="1">
    <source>
        <dbReference type="SAM" id="Coils"/>
    </source>
</evidence>
<name>A0ABQ1UM05_9BACT</name>